<proteinExistence type="predicted"/>
<keyword evidence="2" id="KW-0378">Hydrolase</keyword>
<evidence type="ECO:0000313" key="5">
    <source>
        <dbReference type="Proteomes" id="UP000509303"/>
    </source>
</evidence>
<reference evidence="4 5" key="1">
    <citation type="submission" date="2020-06" db="EMBL/GenBank/DDBJ databases">
        <title>Genome mining for natural products.</title>
        <authorList>
            <person name="Zhang B."/>
            <person name="Shi J."/>
            <person name="Ge H."/>
        </authorList>
    </citation>
    <scope>NUCLEOTIDE SEQUENCE [LARGE SCALE GENOMIC DNA]</scope>
    <source>
        <strain evidence="4 5">NA00687</strain>
    </source>
</reference>
<gene>
    <name evidence="4" type="ORF">HUT08_01575</name>
</gene>
<dbReference type="SUPFAM" id="SSF55811">
    <property type="entry name" value="Nudix"/>
    <property type="match status" value="1"/>
</dbReference>
<dbReference type="GO" id="GO:0016787">
    <property type="term" value="F:hydrolase activity"/>
    <property type="evidence" value="ECO:0007669"/>
    <property type="project" value="UniProtKB-KW"/>
</dbReference>
<feature type="domain" description="Nudix hydrolase" evidence="3">
    <location>
        <begin position="13"/>
        <end position="140"/>
    </location>
</feature>
<accession>A0A7H8NL26</accession>
<organism evidence="4 5">
    <name type="scientific">Streptomyces buecherae</name>
    <dbReference type="NCBI Taxonomy" id="2763006"/>
    <lineage>
        <taxon>Bacteria</taxon>
        <taxon>Bacillati</taxon>
        <taxon>Actinomycetota</taxon>
        <taxon>Actinomycetes</taxon>
        <taxon>Kitasatosporales</taxon>
        <taxon>Streptomycetaceae</taxon>
        <taxon>Streptomyces</taxon>
    </lineage>
</organism>
<dbReference type="PANTHER" id="PTHR43046:SF14">
    <property type="entry name" value="MUTT_NUDIX FAMILY PROTEIN"/>
    <property type="match status" value="1"/>
</dbReference>
<dbReference type="AlphaFoldDB" id="A0A7H8NL26"/>
<dbReference type="Gene3D" id="3.90.79.10">
    <property type="entry name" value="Nucleoside Triphosphate Pyrophosphohydrolase"/>
    <property type="match status" value="1"/>
</dbReference>
<dbReference type="Proteomes" id="UP000509303">
    <property type="component" value="Chromosome"/>
</dbReference>
<dbReference type="PROSITE" id="PS51462">
    <property type="entry name" value="NUDIX"/>
    <property type="match status" value="1"/>
</dbReference>
<dbReference type="CDD" id="cd04690">
    <property type="entry name" value="NUDIX_Hydrolase"/>
    <property type="match status" value="1"/>
</dbReference>
<dbReference type="Pfam" id="PF00293">
    <property type="entry name" value="NUDIX"/>
    <property type="match status" value="1"/>
</dbReference>
<evidence type="ECO:0000256" key="1">
    <source>
        <dbReference type="ARBA" id="ARBA00001946"/>
    </source>
</evidence>
<evidence type="ECO:0000313" key="4">
    <source>
        <dbReference type="EMBL" id="QKW54158.1"/>
    </source>
</evidence>
<dbReference type="EMBL" id="CP054929">
    <property type="protein sequence ID" value="QKW54158.1"/>
    <property type="molecule type" value="Genomic_DNA"/>
</dbReference>
<comment type="cofactor">
    <cofactor evidence="1">
        <name>Mg(2+)</name>
        <dbReference type="ChEBI" id="CHEBI:18420"/>
    </cofactor>
</comment>
<dbReference type="PANTHER" id="PTHR43046">
    <property type="entry name" value="GDP-MANNOSE MANNOSYL HYDROLASE"/>
    <property type="match status" value="1"/>
</dbReference>
<keyword evidence="5" id="KW-1185">Reference proteome</keyword>
<name>A0A7H8NL26_9ACTN</name>
<evidence type="ECO:0000259" key="3">
    <source>
        <dbReference type="PROSITE" id="PS51462"/>
    </source>
</evidence>
<dbReference type="PROSITE" id="PS00893">
    <property type="entry name" value="NUDIX_BOX"/>
    <property type="match status" value="1"/>
</dbReference>
<dbReference type="InterPro" id="IPR020084">
    <property type="entry name" value="NUDIX_hydrolase_CS"/>
</dbReference>
<evidence type="ECO:0000256" key="2">
    <source>
        <dbReference type="ARBA" id="ARBA00022801"/>
    </source>
</evidence>
<dbReference type="InterPro" id="IPR000086">
    <property type="entry name" value="NUDIX_hydrolase_dom"/>
</dbReference>
<protein>
    <submittedName>
        <fullName evidence="4">NUDIX domain-containing protein</fullName>
    </submittedName>
</protein>
<sequence length="146" mass="16021">MPVPERTERTSQLTALESVAWLCVRDGSLLAVRTHGKDRFYLPGGKLEPGESGPRALARELGEELGVRADARELTQAFVIEDEAHGQGGRPLRMTCYTGPATGALQPDREIAELDWFRDRPADTERCAPALRQVLARLTADGVLAR</sequence>
<dbReference type="InterPro" id="IPR015797">
    <property type="entry name" value="NUDIX_hydrolase-like_dom_sf"/>
</dbReference>